<evidence type="ECO:0000256" key="5">
    <source>
        <dbReference type="HAMAP-Rule" id="MF_00358"/>
    </source>
</evidence>
<dbReference type="Pfam" id="PF01165">
    <property type="entry name" value="Ribosomal_S21"/>
    <property type="match status" value="1"/>
</dbReference>
<dbReference type="GO" id="GO:0006412">
    <property type="term" value="P:translation"/>
    <property type="evidence" value="ECO:0007669"/>
    <property type="project" value="UniProtKB-UniRule"/>
</dbReference>
<organism evidence="8 9">
    <name type="scientific">Archangium violaceum Cb vi76</name>
    <dbReference type="NCBI Taxonomy" id="1406225"/>
    <lineage>
        <taxon>Bacteria</taxon>
        <taxon>Pseudomonadati</taxon>
        <taxon>Myxococcota</taxon>
        <taxon>Myxococcia</taxon>
        <taxon>Myxococcales</taxon>
        <taxon>Cystobacterineae</taxon>
        <taxon>Archangiaceae</taxon>
        <taxon>Archangium</taxon>
    </lineage>
</organism>
<reference evidence="8 9" key="1">
    <citation type="submission" date="2014-07" db="EMBL/GenBank/DDBJ databases">
        <title>Draft Genome Sequence of Gephyronic Acid Producer, Cystobacter violaceus Strain Cb vi76.</title>
        <authorList>
            <person name="Stevens D.C."/>
            <person name="Young J."/>
            <person name="Carmichael R."/>
            <person name="Tan J."/>
            <person name="Taylor R.E."/>
        </authorList>
    </citation>
    <scope>NUCLEOTIDE SEQUENCE [LARGE SCALE GENOMIC DNA]</scope>
    <source>
        <strain evidence="8 9">Cb vi76</strain>
    </source>
</reference>
<evidence type="ECO:0000313" key="9">
    <source>
        <dbReference type="Proteomes" id="UP000028547"/>
    </source>
</evidence>
<accession>A0A084SNE5</accession>
<evidence type="ECO:0000256" key="1">
    <source>
        <dbReference type="ARBA" id="ARBA00006640"/>
    </source>
</evidence>
<dbReference type="RefSeq" id="WP_002621505.1">
    <property type="nucleotide sequence ID" value="NZ_JPMI01000228.1"/>
</dbReference>
<dbReference type="PROSITE" id="PS01181">
    <property type="entry name" value="RIBOSOMAL_S21"/>
    <property type="match status" value="1"/>
</dbReference>
<dbReference type="EMBL" id="JPMI01000228">
    <property type="protein sequence ID" value="KFA89980.1"/>
    <property type="molecule type" value="Genomic_DNA"/>
</dbReference>
<evidence type="ECO:0000256" key="7">
    <source>
        <dbReference type="SAM" id="MobiDB-lite"/>
    </source>
</evidence>
<dbReference type="PANTHER" id="PTHR21109">
    <property type="entry name" value="MITOCHONDRIAL 28S RIBOSOMAL PROTEIN S21"/>
    <property type="match status" value="1"/>
</dbReference>
<sequence>MPGIRVKDGESIESALKRFKKATEKAGILSEIRKREHYEKPSVKRKKKALAAKKRAVKKARKTY</sequence>
<dbReference type="PRINTS" id="PR00976">
    <property type="entry name" value="RIBOSOMALS21"/>
</dbReference>
<feature type="compositionally biased region" description="Basic residues" evidence="7">
    <location>
        <begin position="43"/>
        <end position="64"/>
    </location>
</feature>
<protein>
    <recommendedName>
        <fullName evidence="4 5">Small ribosomal subunit protein bS21</fullName>
    </recommendedName>
</protein>
<evidence type="ECO:0000313" key="8">
    <source>
        <dbReference type="EMBL" id="KFA89980.1"/>
    </source>
</evidence>
<evidence type="ECO:0000256" key="6">
    <source>
        <dbReference type="RuleBase" id="RU000667"/>
    </source>
</evidence>
<dbReference type="GO" id="GO:1990904">
    <property type="term" value="C:ribonucleoprotein complex"/>
    <property type="evidence" value="ECO:0007669"/>
    <property type="project" value="UniProtKB-KW"/>
</dbReference>
<dbReference type="HAMAP" id="MF_00358">
    <property type="entry name" value="Ribosomal_bS21"/>
    <property type="match status" value="1"/>
</dbReference>
<evidence type="ECO:0000256" key="2">
    <source>
        <dbReference type="ARBA" id="ARBA00022980"/>
    </source>
</evidence>
<dbReference type="Gene3D" id="1.20.5.1150">
    <property type="entry name" value="Ribosomal protein S8"/>
    <property type="match status" value="1"/>
</dbReference>
<dbReference type="GO" id="GO:0003735">
    <property type="term" value="F:structural constituent of ribosome"/>
    <property type="evidence" value="ECO:0007669"/>
    <property type="project" value="InterPro"/>
</dbReference>
<keyword evidence="2 5" id="KW-0689">Ribosomal protein</keyword>
<dbReference type="PANTHER" id="PTHR21109:SF22">
    <property type="entry name" value="SMALL RIBOSOMAL SUBUNIT PROTEIN BS21"/>
    <property type="match status" value="1"/>
</dbReference>
<dbReference type="InterPro" id="IPR001911">
    <property type="entry name" value="Ribosomal_bS21"/>
</dbReference>
<keyword evidence="3 5" id="KW-0687">Ribonucleoprotein</keyword>
<evidence type="ECO:0000256" key="4">
    <source>
        <dbReference type="ARBA" id="ARBA00035135"/>
    </source>
</evidence>
<feature type="region of interest" description="Disordered" evidence="7">
    <location>
        <begin position="38"/>
        <end position="64"/>
    </location>
</feature>
<dbReference type="Proteomes" id="UP000028547">
    <property type="component" value="Unassembled WGS sequence"/>
</dbReference>
<dbReference type="GO" id="GO:0005840">
    <property type="term" value="C:ribosome"/>
    <property type="evidence" value="ECO:0007669"/>
    <property type="project" value="UniProtKB-KW"/>
</dbReference>
<evidence type="ECO:0000256" key="3">
    <source>
        <dbReference type="ARBA" id="ARBA00023274"/>
    </source>
</evidence>
<dbReference type="InterPro" id="IPR018278">
    <property type="entry name" value="Ribosomal_bS21_CS"/>
</dbReference>
<comment type="similarity">
    <text evidence="1 5 6">Belongs to the bacterial ribosomal protein bS21 family.</text>
</comment>
<proteinExistence type="inferred from homology"/>
<dbReference type="AlphaFoldDB" id="A0A084SNE5"/>
<name>A0A084SNE5_9BACT</name>
<dbReference type="NCBIfam" id="TIGR00030">
    <property type="entry name" value="S21p"/>
    <property type="match status" value="1"/>
</dbReference>
<comment type="caution">
    <text evidence="8">The sequence shown here is derived from an EMBL/GenBank/DDBJ whole genome shotgun (WGS) entry which is preliminary data.</text>
</comment>
<dbReference type="InterPro" id="IPR038380">
    <property type="entry name" value="Ribosomal_bS21_sf"/>
</dbReference>
<gene>
    <name evidence="5" type="primary">rpsU</name>
    <name evidence="8" type="ORF">Q664_31575</name>
</gene>